<proteinExistence type="predicted"/>
<comment type="caution">
    <text evidence="5">The sequence shown here is derived from an EMBL/GenBank/DDBJ whole genome shotgun (WGS) entry which is preliminary data.</text>
</comment>
<dbReference type="SUPFAM" id="SSF47413">
    <property type="entry name" value="lambda repressor-like DNA-binding domains"/>
    <property type="match status" value="1"/>
</dbReference>
<evidence type="ECO:0000259" key="4">
    <source>
        <dbReference type="PROSITE" id="PS50932"/>
    </source>
</evidence>
<dbReference type="PANTHER" id="PTHR30146:SF109">
    <property type="entry name" value="HTH-TYPE TRANSCRIPTIONAL REGULATOR GALS"/>
    <property type="match status" value="1"/>
</dbReference>
<keyword evidence="6" id="KW-1185">Reference proteome</keyword>
<dbReference type="SUPFAM" id="SSF53822">
    <property type="entry name" value="Periplasmic binding protein-like I"/>
    <property type="match status" value="1"/>
</dbReference>
<keyword evidence="3" id="KW-0804">Transcription</keyword>
<evidence type="ECO:0000313" key="5">
    <source>
        <dbReference type="EMBL" id="MCP1381784.1"/>
    </source>
</evidence>
<evidence type="ECO:0000313" key="6">
    <source>
        <dbReference type="Proteomes" id="UP001204772"/>
    </source>
</evidence>
<evidence type="ECO:0000256" key="2">
    <source>
        <dbReference type="ARBA" id="ARBA00023125"/>
    </source>
</evidence>
<dbReference type="EMBL" id="JAMZEL010000001">
    <property type="protein sequence ID" value="MCP1381784.1"/>
    <property type="molecule type" value="Genomic_DNA"/>
</dbReference>
<keyword evidence="2" id="KW-0238">DNA-binding</keyword>
<dbReference type="InterPro" id="IPR028082">
    <property type="entry name" value="Peripla_BP_I"/>
</dbReference>
<protein>
    <submittedName>
        <fullName evidence="5">LacI family transcriptional regulator</fullName>
    </submittedName>
</protein>
<dbReference type="Gene3D" id="1.10.260.40">
    <property type="entry name" value="lambda repressor-like DNA-binding domains"/>
    <property type="match status" value="1"/>
</dbReference>
<dbReference type="Pfam" id="PF00532">
    <property type="entry name" value="Peripla_BP_1"/>
    <property type="match status" value="1"/>
</dbReference>
<dbReference type="PROSITE" id="PS50932">
    <property type="entry name" value="HTH_LACI_2"/>
    <property type="match status" value="1"/>
</dbReference>
<dbReference type="InterPro" id="IPR010982">
    <property type="entry name" value="Lambda_DNA-bd_dom_sf"/>
</dbReference>
<dbReference type="Gene3D" id="3.40.50.2300">
    <property type="match status" value="2"/>
</dbReference>
<gene>
    <name evidence="5" type="ORF">NCI00_05075</name>
</gene>
<dbReference type="Pfam" id="PF00356">
    <property type="entry name" value="LacI"/>
    <property type="match status" value="1"/>
</dbReference>
<dbReference type="Proteomes" id="UP001204772">
    <property type="component" value="Unassembled WGS sequence"/>
</dbReference>
<dbReference type="SMART" id="SM00354">
    <property type="entry name" value="HTH_LACI"/>
    <property type="match status" value="1"/>
</dbReference>
<reference evidence="5 6" key="1">
    <citation type="submission" date="2022-06" db="EMBL/GenBank/DDBJ databases">
        <title>Runella sp. S5 genome sequencing.</title>
        <authorList>
            <person name="Park S."/>
        </authorList>
    </citation>
    <scope>NUCLEOTIDE SEQUENCE [LARGE SCALE GENOMIC DNA]</scope>
    <source>
        <strain evidence="5 6">S5</strain>
    </source>
</reference>
<dbReference type="CDD" id="cd01392">
    <property type="entry name" value="HTH_LacI"/>
    <property type="match status" value="1"/>
</dbReference>
<sequence length="337" mass="37772">MKKHQITIIDIARQLNISKSTVSRVLTGHPSVSEKTREAVLKLANELDYQRNMLAINLMSSQSHTIGIIVPEFVTSFFPMVIMGAQEVASQAGYNVLISQSNESYETEVANAKVMLDNRVDGVLVSLTRETRNYDHLKVFQRKGIPIVFFNRVCDDMQVPKVVVDDYEGAFKAVEHLILTGRKRIAHLGGPTSLHVSKKRLEGYKDALRKYNQAIDPGLILDYDLNLEKVKIYIKHLLDLPEPPDALFTINDPTAFEAMIFMKAKGLKIPEEIAVVGFSNNYGSTLIEPRLTTVAQPTHQIGQVAAQLLLDQINSDASEWKPIYRVLKTELLVRGSS</sequence>
<evidence type="ECO:0000256" key="3">
    <source>
        <dbReference type="ARBA" id="ARBA00023163"/>
    </source>
</evidence>
<dbReference type="PANTHER" id="PTHR30146">
    <property type="entry name" value="LACI-RELATED TRANSCRIPTIONAL REPRESSOR"/>
    <property type="match status" value="1"/>
</dbReference>
<accession>A0ABT1FJ71</accession>
<keyword evidence="1" id="KW-0805">Transcription regulation</keyword>
<evidence type="ECO:0000256" key="1">
    <source>
        <dbReference type="ARBA" id="ARBA00023015"/>
    </source>
</evidence>
<dbReference type="RefSeq" id="WP_253525654.1">
    <property type="nucleotide sequence ID" value="NZ_JAMZEL010000001.1"/>
</dbReference>
<dbReference type="CDD" id="cd06267">
    <property type="entry name" value="PBP1_LacI_sugar_binding-like"/>
    <property type="match status" value="1"/>
</dbReference>
<feature type="domain" description="HTH lacI-type" evidence="4">
    <location>
        <begin position="6"/>
        <end position="60"/>
    </location>
</feature>
<dbReference type="InterPro" id="IPR001761">
    <property type="entry name" value="Peripla_BP/Lac1_sug-bd_dom"/>
</dbReference>
<dbReference type="InterPro" id="IPR000843">
    <property type="entry name" value="HTH_LacI"/>
</dbReference>
<organism evidence="5 6">
    <name type="scientific">Runella salmonicolor</name>
    <dbReference type="NCBI Taxonomy" id="2950278"/>
    <lineage>
        <taxon>Bacteria</taxon>
        <taxon>Pseudomonadati</taxon>
        <taxon>Bacteroidota</taxon>
        <taxon>Cytophagia</taxon>
        <taxon>Cytophagales</taxon>
        <taxon>Spirosomataceae</taxon>
        <taxon>Runella</taxon>
    </lineage>
</organism>
<name>A0ABT1FJ71_9BACT</name>